<feature type="non-terminal residue" evidence="12">
    <location>
        <position position="269"/>
    </location>
</feature>
<dbReference type="FunFam" id="3.40.50.620:FF:000032">
    <property type="entry name" value="Valine--tRNA ligase"/>
    <property type="match status" value="1"/>
</dbReference>
<evidence type="ECO:0000256" key="6">
    <source>
        <dbReference type="ARBA" id="ARBA00022741"/>
    </source>
</evidence>
<evidence type="ECO:0000256" key="7">
    <source>
        <dbReference type="ARBA" id="ARBA00022840"/>
    </source>
</evidence>
<evidence type="ECO:0000256" key="4">
    <source>
        <dbReference type="ARBA" id="ARBA00022490"/>
    </source>
</evidence>
<feature type="domain" description="Aminoacyl-tRNA synthetase class Ia" evidence="11">
    <location>
        <begin position="32"/>
        <end position="217"/>
    </location>
</feature>
<dbReference type="InterPro" id="IPR001412">
    <property type="entry name" value="aa-tRNA-synth_I_CS"/>
</dbReference>
<dbReference type="InterPro" id="IPR014729">
    <property type="entry name" value="Rossmann-like_a/b/a_fold"/>
</dbReference>
<dbReference type="GO" id="GO:0004832">
    <property type="term" value="F:valine-tRNA ligase activity"/>
    <property type="evidence" value="ECO:0007669"/>
    <property type="project" value="UniProtKB-EC"/>
</dbReference>
<dbReference type="PANTHER" id="PTHR11946">
    <property type="entry name" value="VALYL-TRNA SYNTHETASES"/>
    <property type="match status" value="1"/>
</dbReference>
<dbReference type="InterPro" id="IPR002303">
    <property type="entry name" value="Valyl-tRNA_ligase"/>
</dbReference>
<dbReference type="PROSITE" id="PS00178">
    <property type="entry name" value="AA_TRNA_LIGASE_I"/>
    <property type="match status" value="1"/>
</dbReference>
<keyword evidence="6" id="KW-0547">Nucleotide-binding</keyword>
<dbReference type="GO" id="GO:0005829">
    <property type="term" value="C:cytosol"/>
    <property type="evidence" value="ECO:0007669"/>
    <property type="project" value="TreeGrafter"/>
</dbReference>
<keyword evidence="4" id="KW-0963">Cytoplasm</keyword>
<dbReference type="Gene3D" id="3.40.50.620">
    <property type="entry name" value="HUPs"/>
    <property type="match status" value="1"/>
</dbReference>
<evidence type="ECO:0000256" key="8">
    <source>
        <dbReference type="ARBA" id="ARBA00022917"/>
    </source>
</evidence>
<dbReference type="GO" id="GO:0006438">
    <property type="term" value="P:valyl-tRNA aminoacylation"/>
    <property type="evidence" value="ECO:0007669"/>
    <property type="project" value="InterPro"/>
</dbReference>
<dbReference type="Pfam" id="PF00133">
    <property type="entry name" value="tRNA-synt_1"/>
    <property type="match status" value="1"/>
</dbReference>
<evidence type="ECO:0000256" key="2">
    <source>
        <dbReference type="ARBA" id="ARBA00011245"/>
    </source>
</evidence>
<dbReference type="PANTHER" id="PTHR11946:SF93">
    <property type="entry name" value="VALINE--TRNA LIGASE, CHLOROPLASTIC_MITOCHONDRIAL 2"/>
    <property type="match status" value="1"/>
</dbReference>
<keyword evidence="8" id="KW-0648">Protein biosynthesis</keyword>
<protein>
    <recommendedName>
        <fullName evidence="3">valine--tRNA ligase</fullName>
        <ecNumber evidence="3">6.1.1.9</ecNumber>
    </recommendedName>
    <alternativeName>
        <fullName evidence="10">Valyl-tRNA synthetase</fullName>
    </alternativeName>
</protein>
<reference evidence="12" key="1">
    <citation type="submission" date="2018-05" db="EMBL/GenBank/DDBJ databases">
        <authorList>
            <person name="Lanie J.A."/>
            <person name="Ng W.-L."/>
            <person name="Kazmierczak K.M."/>
            <person name="Andrzejewski T.M."/>
            <person name="Davidsen T.M."/>
            <person name="Wayne K.J."/>
            <person name="Tettelin H."/>
            <person name="Glass J.I."/>
            <person name="Rusch D."/>
            <person name="Podicherti R."/>
            <person name="Tsui H.-C.T."/>
            <person name="Winkler M.E."/>
        </authorList>
    </citation>
    <scope>NUCLEOTIDE SEQUENCE</scope>
</reference>
<comment type="subunit">
    <text evidence="2">Monomer.</text>
</comment>
<keyword evidence="5" id="KW-0436">Ligase</keyword>
<dbReference type="EC" id="6.1.1.9" evidence="3"/>
<evidence type="ECO:0000256" key="10">
    <source>
        <dbReference type="ARBA" id="ARBA00029936"/>
    </source>
</evidence>
<dbReference type="InterPro" id="IPR009008">
    <property type="entry name" value="Val/Leu/Ile-tRNA-synth_edit"/>
</dbReference>
<evidence type="ECO:0000256" key="9">
    <source>
        <dbReference type="ARBA" id="ARBA00023146"/>
    </source>
</evidence>
<dbReference type="SUPFAM" id="SSF50677">
    <property type="entry name" value="ValRS/IleRS/LeuRS editing domain"/>
    <property type="match status" value="1"/>
</dbReference>
<evidence type="ECO:0000256" key="1">
    <source>
        <dbReference type="ARBA" id="ARBA00004496"/>
    </source>
</evidence>
<evidence type="ECO:0000256" key="3">
    <source>
        <dbReference type="ARBA" id="ARBA00013169"/>
    </source>
</evidence>
<evidence type="ECO:0000256" key="5">
    <source>
        <dbReference type="ARBA" id="ARBA00022598"/>
    </source>
</evidence>
<feature type="non-terminal residue" evidence="12">
    <location>
        <position position="1"/>
    </location>
</feature>
<accession>A0A382XP70</accession>
<keyword evidence="7" id="KW-0067">ATP-binding</keyword>
<organism evidence="12">
    <name type="scientific">marine metagenome</name>
    <dbReference type="NCBI Taxonomy" id="408172"/>
    <lineage>
        <taxon>unclassified sequences</taxon>
        <taxon>metagenomes</taxon>
        <taxon>ecological metagenomes</taxon>
    </lineage>
</organism>
<dbReference type="InterPro" id="IPR002300">
    <property type="entry name" value="aa-tRNA-synth_Ia"/>
</dbReference>
<name>A0A382XP70_9ZZZZ</name>
<evidence type="ECO:0000259" key="11">
    <source>
        <dbReference type="Pfam" id="PF00133"/>
    </source>
</evidence>
<gene>
    <name evidence="12" type="ORF">METZ01_LOCUS425484</name>
</gene>
<dbReference type="Gene3D" id="3.90.740.10">
    <property type="entry name" value="Valyl/Leucyl/Isoleucyl-tRNA synthetase, editing domain"/>
    <property type="match status" value="1"/>
</dbReference>
<dbReference type="AlphaFoldDB" id="A0A382XP70"/>
<comment type="subcellular location">
    <subcellularLocation>
        <location evidence="1">Cytoplasm</location>
    </subcellularLocation>
</comment>
<dbReference type="EMBL" id="UINC01169209">
    <property type="protein sequence ID" value="SVD72630.1"/>
    <property type="molecule type" value="Genomic_DNA"/>
</dbReference>
<dbReference type="GO" id="GO:0002161">
    <property type="term" value="F:aminoacyl-tRNA deacylase activity"/>
    <property type="evidence" value="ECO:0007669"/>
    <property type="project" value="InterPro"/>
</dbReference>
<sequence length="269" mass="31256">KNNYQSYLIIILKIKNSMTLSKFFNFLEDEQKIYSDWEKSNSFKSKKNKETYSIMMPPPNVTGSLHMGHALTFTIQDILIRYHRMQGKEVLWQAGTDHAGIATQMVVEKKLSEQGIDRRIIGREKFIEKIWEWKEESGGSINNQLRRLGASEDWSRERFTMDEGLSKAVRKVFVDLYNDGIIYKDKRLVNWDPKLLTAISDLEVEQKEQEGSLWHIKYPVDNDNFIIVATTRPETLLADSAVAVHPTDIKYKNLIGKFCKLPLVNKNIP</sequence>
<proteinExistence type="predicted"/>
<dbReference type="PRINTS" id="PR00986">
    <property type="entry name" value="TRNASYNTHVAL"/>
</dbReference>
<evidence type="ECO:0000313" key="12">
    <source>
        <dbReference type="EMBL" id="SVD72630.1"/>
    </source>
</evidence>
<dbReference type="SUPFAM" id="SSF52374">
    <property type="entry name" value="Nucleotidylyl transferase"/>
    <property type="match status" value="1"/>
</dbReference>
<keyword evidence="9" id="KW-0030">Aminoacyl-tRNA synthetase</keyword>
<dbReference type="GO" id="GO:0005524">
    <property type="term" value="F:ATP binding"/>
    <property type="evidence" value="ECO:0007669"/>
    <property type="project" value="UniProtKB-KW"/>
</dbReference>